<proteinExistence type="predicted"/>
<evidence type="ECO:0000313" key="1">
    <source>
        <dbReference type="EMBL" id="KAI4837489.1"/>
    </source>
</evidence>
<reference evidence="1" key="1">
    <citation type="submission" date="2022-06" db="EMBL/GenBank/DDBJ databases">
        <title>The First Complete Genome of the Simian Malaria Parasite Plasmodium brasilianum.</title>
        <authorList>
            <person name="Bajic M."/>
            <person name="Ravishankar S."/>
        </authorList>
    </citation>
    <scope>NUCLEOTIDE SEQUENCE</scope>
    <source>
        <strain evidence="1">Bolivian I</strain>
    </source>
</reference>
<dbReference type="Proteomes" id="UP001056978">
    <property type="component" value="Chromosome 11"/>
</dbReference>
<comment type="caution">
    <text evidence="1">The sequence shown here is derived from an EMBL/GenBank/DDBJ whole genome shotgun (WGS) entry which is preliminary data.</text>
</comment>
<keyword evidence="2" id="KW-1185">Reference proteome</keyword>
<protein>
    <submittedName>
        <fullName evidence="1">Uncharacterized protein</fullName>
    </submittedName>
</protein>
<evidence type="ECO:0000313" key="2">
    <source>
        <dbReference type="Proteomes" id="UP001056978"/>
    </source>
</evidence>
<sequence length="530" mass="61907">MEKTSEETLFNIQNKILKGSQSSDIYNILNENVTDTLYKESCQKLKNMENDSGEHLYELCRKILRNAKSLSERYNMRGYNDLCSHYRYWVYYKLKEILRDKMENNNLKSIIDEFSEARKSITDTYNAQFCKFEVKENALQELKDMLEEKYLFDYFENYDTIRTPSACEHANFEKYKEYLSGIIELYNKHKKEKKCCEHPFWPDCPHYFKCETEFDPNTLLYTLNSNAYDKCNNLKKLEKTTNSGYPMDSGGSRRDIIGSFYITSCIYIKDNIPKDKTLQGARHICNVFSASPKSLNHPASPYYNSFYRVQRTTRVNKEESRDIQTRSEMTRSVQSTGNANQLPVSALARQPQGVMKGLAPTSTKSSTINNQLASLESLNRKEDKITDKQQECSEPGLVKGISGECREPSVRDTLMIGAKWNTYAPYARVKYSPESISVLLRNSDKSNIFSNNIFRVGIAFTLIVGIISTIYIYYKFTPFGRGFHKKVPRKKRIDDYYYDDPHMRHFVIRAPKSVKRKVGSRRLHFSYYSR</sequence>
<dbReference type="EMBL" id="CM043779">
    <property type="protein sequence ID" value="KAI4837489.1"/>
    <property type="molecule type" value="Genomic_DNA"/>
</dbReference>
<accession>A0ACB9Y8X5</accession>
<name>A0ACB9Y8X5_PLABR</name>
<organism evidence="1 2">
    <name type="scientific">Plasmodium brasilianum</name>
    <dbReference type="NCBI Taxonomy" id="5824"/>
    <lineage>
        <taxon>Eukaryota</taxon>
        <taxon>Sar</taxon>
        <taxon>Alveolata</taxon>
        <taxon>Apicomplexa</taxon>
        <taxon>Aconoidasida</taxon>
        <taxon>Haemosporida</taxon>
        <taxon>Plasmodiidae</taxon>
        <taxon>Plasmodium</taxon>
        <taxon>Plasmodium (Plasmodium)</taxon>
    </lineage>
</organism>
<gene>
    <name evidence="1" type="ORF">MKS88_003963</name>
</gene>